<keyword evidence="1" id="KW-1133">Transmembrane helix</keyword>
<organism evidence="2 3">
    <name type="scientific">Neisseria zalophi</name>
    <dbReference type="NCBI Taxonomy" id="640030"/>
    <lineage>
        <taxon>Bacteria</taxon>
        <taxon>Pseudomonadati</taxon>
        <taxon>Pseudomonadota</taxon>
        <taxon>Betaproteobacteria</taxon>
        <taxon>Neisseriales</taxon>
        <taxon>Neisseriaceae</taxon>
        <taxon>Neisseria</taxon>
    </lineage>
</organism>
<accession>A0A5J6PSM7</accession>
<feature type="transmembrane region" description="Helical" evidence="1">
    <location>
        <begin position="6"/>
        <end position="24"/>
    </location>
</feature>
<keyword evidence="1" id="KW-0812">Transmembrane</keyword>
<dbReference type="AlphaFoldDB" id="A0A5J6PSM7"/>
<evidence type="ECO:0000313" key="3">
    <source>
        <dbReference type="Proteomes" id="UP000325713"/>
    </source>
</evidence>
<sequence length="96" mass="11590">MMDSLILSIAIPVGFLWVFFYWYCAYSIYKKYNTVNSFIDFLFVKNIEANKFIWGIVLNKSTITIEKDYKFYVVKYGVRIFLIIFIILLFKSIFIY</sequence>
<name>A0A5J6PSM7_9NEIS</name>
<evidence type="ECO:0000256" key="1">
    <source>
        <dbReference type="SAM" id="Phobius"/>
    </source>
</evidence>
<dbReference type="EMBL" id="CP031700">
    <property type="protein sequence ID" value="QEY25294.1"/>
    <property type="molecule type" value="Genomic_DNA"/>
</dbReference>
<protein>
    <submittedName>
        <fullName evidence="2">Uncharacterized protein</fullName>
    </submittedName>
</protein>
<gene>
    <name evidence="2" type="ORF">D0T92_01215</name>
</gene>
<feature type="transmembrane region" description="Helical" evidence="1">
    <location>
        <begin position="76"/>
        <end position="95"/>
    </location>
</feature>
<reference evidence="2 3" key="1">
    <citation type="submission" date="2018-08" db="EMBL/GenBank/DDBJ databases">
        <title>Neisseria zalophi ATCC BAA-2455 complete genome.</title>
        <authorList>
            <person name="Veseli I.A."/>
            <person name="Buttler R."/>
            <person name="Mascarenhas dos Santos A.C."/>
            <person name="Pombert J.-F."/>
        </authorList>
    </citation>
    <scope>NUCLEOTIDE SEQUENCE [LARGE SCALE GENOMIC DNA]</scope>
    <source>
        <strain evidence="2 3">ATCC BAA-2455</strain>
    </source>
</reference>
<keyword evidence="3" id="KW-1185">Reference proteome</keyword>
<keyword evidence="1" id="KW-0472">Membrane</keyword>
<dbReference type="KEGG" id="nzl:D0T92_01215"/>
<proteinExistence type="predicted"/>
<dbReference type="Proteomes" id="UP000325713">
    <property type="component" value="Chromosome"/>
</dbReference>
<evidence type="ECO:0000313" key="2">
    <source>
        <dbReference type="EMBL" id="QEY25294.1"/>
    </source>
</evidence>